<evidence type="ECO:0000259" key="1">
    <source>
        <dbReference type="Pfam" id="PF14301"/>
    </source>
</evidence>
<gene>
    <name evidence="2" type="ORF">H9Q10_01605</name>
</gene>
<dbReference type="Proteomes" id="UP000768471">
    <property type="component" value="Unassembled WGS sequence"/>
</dbReference>
<comment type="caution">
    <text evidence="2">The sequence shown here is derived from an EMBL/GenBank/DDBJ whole genome shotgun (WGS) entry which is preliminary data.</text>
</comment>
<keyword evidence="3" id="KW-1185">Reference proteome</keyword>
<sequence length="221" mass="25602">MTYYARDTGYGLEIIDGDWLHLYLSPEAATEPLQHGLIKLSEAQHQQLINHQDAHPYIERGEVVFNPRPSAAHEWDEANRQWRLDAARAARLKVEQQAEVWERIKAKRTDNLRHGMYVKSVDKWFHTDDNSRTQYIALAVMPRLPEKLAWKTMDNSFVNMTKALLGELMEQMLIDEQADFANAERHKAAMEKAENPLEYDYSGGWTANYEQAAAELEEADK</sequence>
<dbReference type="EMBL" id="JACSGR010000001">
    <property type="protein sequence ID" value="MBH5328369.1"/>
    <property type="molecule type" value="Genomic_DNA"/>
</dbReference>
<accession>A0ABS0N7T5</accession>
<name>A0ABS0N7T5_9NEIS</name>
<evidence type="ECO:0000313" key="3">
    <source>
        <dbReference type="Proteomes" id="UP000768471"/>
    </source>
</evidence>
<protein>
    <submittedName>
        <fullName evidence="2">DUF4376 domain-containing protein</fullName>
    </submittedName>
</protein>
<reference evidence="2 3" key="1">
    <citation type="submission" date="2020-09" db="EMBL/GenBank/DDBJ databases">
        <title>Eikenella S3660 sp. nov., isolated from a throat swab.</title>
        <authorList>
            <person name="Buhl M."/>
        </authorList>
    </citation>
    <scope>NUCLEOTIDE SEQUENCE [LARGE SCALE GENOMIC DNA]</scope>
    <source>
        <strain evidence="2 3">S3360</strain>
    </source>
</reference>
<proteinExistence type="predicted"/>
<dbReference type="Pfam" id="PF14301">
    <property type="entry name" value="DUF4376"/>
    <property type="match status" value="1"/>
</dbReference>
<evidence type="ECO:0000313" key="2">
    <source>
        <dbReference type="EMBL" id="MBH5328369.1"/>
    </source>
</evidence>
<dbReference type="RefSeq" id="WP_197902278.1">
    <property type="nucleotide sequence ID" value="NZ_JACSGR010000001.1"/>
</dbReference>
<feature type="domain" description="DUF4376" evidence="1">
    <location>
        <begin position="95"/>
        <end position="202"/>
    </location>
</feature>
<organism evidence="2 3">
    <name type="scientific">Eikenella glucosivorans</name>
    <dbReference type="NCBI Taxonomy" id="2766967"/>
    <lineage>
        <taxon>Bacteria</taxon>
        <taxon>Pseudomonadati</taxon>
        <taxon>Pseudomonadota</taxon>
        <taxon>Betaproteobacteria</taxon>
        <taxon>Neisseriales</taxon>
        <taxon>Neisseriaceae</taxon>
        <taxon>Eikenella</taxon>
    </lineage>
</organism>
<dbReference type="InterPro" id="IPR025484">
    <property type="entry name" value="DUF4376"/>
</dbReference>